<dbReference type="InterPro" id="IPR036974">
    <property type="entry name" value="PUA_sf"/>
</dbReference>
<evidence type="ECO:0000259" key="6">
    <source>
        <dbReference type="Pfam" id="PF01509"/>
    </source>
</evidence>
<dbReference type="RefSeq" id="WP_263592735.1">
    <property type="nucleotide sequence ID" value="NZ_CP107020.1"/>
</dbReference>
<dbReference type="InterPro" id="IPR020103">
    <property type="entry name" value="PsdUridine_synth_cat_dom_sf"/>
</dbReference>
<dbReference type="InterPro" id="IPR014780">
    <property type="entry name" value="tRNA_psdUridine_synth_TruB"/>
</dbReference>
<dbReference type="HAMAP" id="MF_01080">
    <property type="entry name" value="TruB_bact"/>
    <property type="match status" value="1"/>
</dbReference>
<evidence type="ECO:0000256" key="3">
    <source>
        <dbReference type="ARBA" id="ARBA00022694"/>
    </source>
</evidence>
<comment type="function">
    <text evidence="5">Responsible for synthesis of pseudouridine from uracil-55 in the psi GC loop of transfer RNAs.</text>
</comment>
<dbReference type="Pfam" id="PF09142">
    <property type="entry name" value="TruB_C"/>
    <property type="match status" value="1"/>
</dbReference>
<evidence type="ECO:0000259" key="8">
    <source>
        <dbReference type="Pfam" id="PF16198"/>
    </source>
</evidence>
<protein>
    <recommendedName>
        <fullName evidence="5">tRNA pseudouridine synthase B</fullName>
        <ecNumber evidence="5">5.4.99.25</ecNumber>
    </recommendedName>
    <alternativeName>
        <fullName evidence="5">tRNA pseudouridine(55) synthase</fullName>
        <shortName evidence="5">Psi55 synthase</shortName>
    </alternativeName>
    <alternativeName>
        <fullName evidence="5">tRNA pseudouridylate synthase</fullName>
    </alternativeName>
    <alternativeName>
        <fullName evidence="5">tRNA-uridine isomerase</fullName>
    </alternativeName>
</protein>
<evidence type="ECO:0000256" key="1">
    <source>
        <dbReference type="ARBA" id="ARBA00000385"/>
    </source>
</evidence>
<dbReference type="Gene3D" id="3.30.2350.10">
    <property type="entry name" value="Pseudouridine synthase"/>
    <property type="match status" value="1"/>
</dbReference>
<keyword evidence="10" id="KW-1185">Reference proteome</keyword>
<evidence type="ECO:0000256" key="5">
    <source>
        <dbReference type="HAMAP-Rule" id="MF_01080"/>
    </source>
</evidence>
<gene>
    <name evidence="5 9" type="primary">truB</name>
    <name evidence="9" type="ORF">BRM3_07625</name>
</gene>
<sequence>MSTAPHGVLLVDKSPDWTSHDVVGRARRLLGTKKVGHAGTLDPMATGLLVLGIGQGTRLLTYLVGLDKTYRATIRLGQATTTDDAEGEARGEIVDASGLDTAAIERALSALRGPIAQVPSSVSAIKVDGQRAYARVRAGEDVQLAARPVTIDRLDVTATRVDGPFCDLDVVVDCSSGTYIRALARDLGAALGTGGHLTALRRTRVGPFEVADAVVLPPRGQEADAPPLRGLGATARVVLPPLEVDEDAAVELGHGRRPHVDPAALTAGPTAVLDAAGRLVAVAEAVDGDRLRPLLVIPADARS</sequence>
<dbReference type="EC" id="5.4.99.25" evidence="5"/>
<keyword evidence="4 5" id="KW-0413">Isomerase</keyword>
<dbReference type="InterPro" id="IPR032819">
    <property type="entry name" value="TruB_C"/>
</dbReference>
<dbReference type="SUPFAM" id="SSF55120">
    <property type="entry name" value="Pseudouridine synthase"/>
    <property type="match status" value="1"/>
</dbReference>
<evidence type="ECO:0000256" key="2">
    <source>
        <dbReference type="ARBA" id="ARBA00005642"/>
    </source>
</evidence>
<comment type="similarity">
    <text evidence="2 5">Belongs to the pseudouridine synthase TruB family. Type 1 subfamily.</text>
</comment>
<dbReference type="InterPro" id="IPR015225">
    <property type="entry name" value="tRNA_psdUridine_synth_fam2_C"/>
</dbReference>
<dbReference type="InterPro" id="IPR002501">
    <property type="entry name" value="PsdUridine_synth_N"/>
</dbReference>
<dbReference type="Gene3D" id="2.30.130.10">
    <property type="entry name" value="PUA domain"/>
    <property type="match status" value="1"/>
</dbReference>
<evidence type="ECO:0000256" key="4">
    <source>
        <dbReference type="ARBA" id="ARBA00023235"/>
    </source>
</evidence>
<feature type="domain" description="tRNA pseudouridine synthase II TruB subfamily 2 C-terminal" evidence="7">
    <location>
        <begin position="240"/>
        <end position="297"/>
    </location>
</feature>
<feature type="domain" description="Pseudouridine synthase II N-terminal" evidence="6">
    <location>
        <begin position="27"/>
        <end position="180"/>
    </location>
</feature>
<dbReference type="CDD" id="cd02573">
    <property type="entry name" value="PseudoU_synth_EcTruB"/>
    <property type="match status" value="1"/>
</dbReference>
<dbReference type="Pfam" id="PF01509">
    <property type="entry name" value="TruB_N"/>
    <property type="match status" value="1"/>
</dbReference>
<evidence type="ECO:0000313" key="10">
    <source>
        <dbReference type="Proteomes" id="UP001164305"/>
    </source>
</evidence>
<dbReference type="PANTHER" id="PTHR13767">
    <property type="entry name" value="TRNA-PSEUDOURIDINE SYNTHASE"/>
    <property type="match status" value="1"/>
</dbReference>
<dbReference type="PANTHER" id="PTHR13767:SF2">
    <property type="entry name" value="PSEUDOURIDYLATE SYNTHASE TRUB1"/>
    <property type="match status" value="1"/>
</dbReference>
<dbReference type="EMBL" id="CP107020">
    <property type="protein sequence ID" value="UYG15521.1"/>
    <property type="molecule type" value="Genomic_DNA"/>
</dbReference>
<organism evidence="9 10">
    <name type="scientific">Brachybacterium huguangmaarense</name>
    <dbReference type="NCBI Taxonomy" id="1652028"/>
    <lineage>
        <taxon>Bacteria</taxon>
        <taxon>Bacillati</taxon>
        <taxon>Actinomycetota</taxon>
        <taxon>Actinomycetes</taxon>
        <taxon>Micrococcales</taxon>
        <taxon>Dermabacteraceae</taxon>
        <taxon>Brachybacterium</taxon>
    </lineage>
</organism>
<evidence type="ECO:0000259" key="7">
    <source>
        <dbReference type="Pfam" id="PF09142"/>
    </source>
</evidence>
<name>A0ABY6FY29_9MICO</name>
<dbReference type="NCBIfam" id="TIGR00431">
    <property type="entry name" value="TruB"/>
    <property type="match status" value="1"/>
</dbReference>
<evidence type="ECO:0000313" key="9">
    <source>
        <dbReference type="EMBL" id="UYG15521.1"/>
    </source>
</evidence>
<dbReference type="Proteomes" id="UP001164305">
    <property type="component" value="Chromosome"/>
</dbReference>
<proteinExistence type="inferred from homology"/>
<keyword evidence="3 5" id="KW-0819">tRNA processing</keyword>
<accession>A0ABY6FY29</accession>
<dbReference type="GO" id="GO:0160148">
    <property type="term" value="F:tRNA pseudouridine(55) synthase activity"/>
    <property type="evidence" value="ECO:0007669"/>
    <property type="project" value="UniProtKB-EC"/>
</dbReference>
<comment type="catalytic activity">
    <reaction evidence="1 5">
        <text>uridine(55) in tRNA = pseudouridine(55) in tRNA</text>
        <dbReference type="Rhea" id="RHEA:42532"/>
        <dbReference type="Rhea" id="RHEA-COMP:10101"/>
        <dbReference type="Rhea" id="RHEA-COMP:10102"/>
        <dbReference type="ChEBI" id="CHEBI:65314"/>
        <dbReference type="ChEBI" id="CHEBI:65315"/>
        <dbReference type="EC" id="5.4.99.25"/>
    </reaction>
</comment>
<feature type="domain" description="tRNA pseudouridylate synthase B C-terminal" evidence="8">
    <location>
        <begin position="181"/>
        <end position="214"/>
    </location>
</feature>
<feature type="active site" description="Nucleophile" evidence="5">
    <location>
        <position position="42"/>
    </location>
</feature>
<dbReference type="Pfam" id="PF16198">
    <property type="entry name" value="TruB_C_2"/>
    <property type="match status" value="1"/>
</dbReference>
<reference evidence="9" key="1">
    <citation type="submission" date="2022-10" db="EMBL/GenBank/DDBJ databases">
        <title>Whole-Genome Sequencing of Brachybacterium huguangmaarense BRM-3, Isolated from Betula schmidtii.</title>
        <authorList>
            <person name="Haam D."/>
        </authorList>
    </citation>
    <scope>NUCLEOTIDE SEQUENCE</scope>
    <source>
        <strain evidence="9">BRM-3</strain>
    </source>
</reference>